<organism evidence="1 2">
    <name type="scientific">Planktothrix paucivesiculata PCC 9631</name>
    <dbReference type="NCBI Taxonomy" id="671071"/>
    <lineage>
        <taxon>Bacteria</taxon>
        <taxon>Bacillati</taxon>
        <taxon>Cyanobacteriota</taxon>
        <taxon>Cyanophyceae</taxon>
        <taxon>Oscillatoriophycideae</taxon>
        <taxon>Oscillatoriales</taxon>
        <taxon>Microcoleaceae</taxon>
        <taxon>Planktothrix</taxon>
    </lineage>
</organism>
<keyword evidence="2" id="KW-1185">Reference proteome</keyword>
<comment type="caution">
    <text evidence="1">The sequence shown here is derived from an EMBL/GenBank/DDBJ whole genome shotgun (WGS) entry which is preliminary data.</text>
</comment>
<accession>A0A7Z9E4U1</accession>
<name>A0A7Z9E4U1_9CYAN</name>
<dbReference type="Proteomes" id="UP000182190">
    <property type="component" value="Unassembled WGS sequence"/>
</dbReference>
<dbReference type="EMBL" id="CZCS02000241">
    <property type="protein sequence ID" value="VXD25595.1"/>
    <property type="molecule type" value="Genomic_DNA"/>
</dbReference>
<gene>
    <name evidence="1" type="ORF">PL9631_960022</name>
</gene>
<evidence type="ECO:0000313" key="2">
    <source>
        <dbReference type="Proteomes" id="UP000182190"/>
    </source>
</evidence>
<protein>
    <submittedName>
        <fullName evidence="1">Uncharacterized protein</fullName>
    </submittedName>
</protein>
<dbReference type="AlphaFoldDB" id="A0A7Z9E4U1"/>
<sequence length="39" mass="4777">MECSRLEFYRLISQQRFTVIDYTEAEFAVVKRVINLHRN</sequence>
<proteinExistence type="predicted"/>
<evidence type="ECO:0000313" key="1">
    <source>
        <dbReference type="EMBL" id="VXD25595.1"/>
    </source>
</evidence>
<reference evidence="1" key="1">
    <citation type="submission" date="2019-10" db="EMBL/GenBank/DDBJ databases">
        <authorList>
            <consortium name="Genoscope - CEA"/>
            <person name="William W."/>
        </authorList>
    </citation>
    <scope>NUCLEOTIDE SEQUENCE [LARGE SCALE GENOMIC DNA]</scope>
    <source>
        <strain evidence="1">BBR_PRJEB10994</strain>
    </source>
</reference>